<evidence type="ECO:0000313" key="2">
    <source>
        <dbReference type="EMBL" id="BBX01973.1"/>
    </source>
</evidence>
<keyword evidence="3" id="KW-1185">Reference proteome</keyword>
<proteinExistence type="predicted"/>
<accession>A0AAD1HDE5</accession>
<evidence type="ECO:0000256" key="1">
    <source>
        <dbReference type="SAM" id="MobiDB-lite"/>
    </source>
</evidence>
<dbReference type="KEGG" id="mmor:MMOR_29090"/>
<keyword evidence="2" id="KW-0449">Lipoprotein</keyword>
<evidence type="ECO:0000313" key="3">
    <source>
        <dbReference type="Proteomes" id="UP000466681"/>
    </source>
</evidence>
<dbReference type="AlphaFoldDB" id="A0AAD1HDE5"/>
<protein>
    <submittedName>
        <fullName evidence="2">Lipoprotein LppN</fullName>
    </submittedName>
</protein>
<feature type="region of interest" description="Disordered" evidence="1">
    <location>
        <begin position="44"/>
        <end position="70"/>
    </location>
</feature>
<dbReference type="Proteomes" id="UP000466681">
    <property type="component" value="Chromosome"/>
</dbReference>
<organism evidence="2 3">
    <name type="scientific">Mycolicibacterium moriokaense</name>
    <dbReference type="NCBI Taxonomy" id="39691"/>
    <lineage>
        <taxon>Bacteria</taxon>
        <taxon>Bacillati</taxon>
        <taxon>Actinomycetota</taxon>
        <taxon>Actinomycetes</taxon>
        <taxon>Mycobacteriales</taxon>
        <taxon>Mycobacteriaceae</taxon>
        <taxon>Mycolicibacterium</taxon>
    </lineage>
</organism>
<gene>
    <name evidence="2" type="primary">lppN</name>
    <name evidence="2" type="ORF">MMOR_29090</name>
</gene>
<name>A0AAD1HDE5_9MYCO</name>
<sequence>MLRSQKIHRWFDRGVTHGTVRNRIVRTAWAVLAAMCLVACGSGGQTTAPSSTAETSTTPEPAFTSATPATAEPHTKNWFDLDVGDCLVDLPRIDLGEVSVGVVDCTSPHAGEVFLRAPVEVNAAIADVADRQCAAGVADYTGRPGGDGFTVTYLIDSNQDRTADNPLPSTVICLLQAGDGSPLTESARKG</sequence>
<dbReference type="EMBL" id="AP022560">
    <property type="protein sequence ID" value="BBX01973.1"/>
    <property type="molecule type" value="Genomic_DNA"/>
</dbReference>
<reference evidence="2 3" key="1">
    <citation type="journal article" date="2019" name="Emerg. Microbes Infect.">
        <title>Comprehensive subspecies identification of 175 nontuberculous mycobacteria species based on 7547 genomic profiles.</title>
        <authorList>
            <person name="Matsumoto Y."/>
            <person name="Kinjo T."/>
            <person name="Motooka D."/>
            <person name="Nabeya D."/>
            <person name="Jung N."/>
            <person name="Uechi K."/>
            <person name="Horii T."/>
            <person name="Iida T."/>
            <person name="Fujita J."/>
            <person name="Nakamura S."/>
        </authorList>
    </citation>
    <scope>NUCLEOTIDE SEQUENCE [LARGE SCALE GENOMIC DNA]</scope>
    <source>
        <strain evidence="2 3">JCM 6375</strain>
    </source>
</reference>
<feature type="compositionally biased region" description="Low complexity" evidence="1">
    <location>
        <begin position="46"/>
        <end position="70"/>
    </location>
</feature>